<evidence type="ECO:0000256" key="4">
    <source>
        <dbReference type="ARBA" id="ARBA00022692"/>
    </source>
</evidence>
<keyword evidence="6 10" id="KW-1133">Transmembrane helix</keyword>
<keyword evidence="9" id="KW-0807">Transducer</keyword>
<comment type="subcellular location">
    <subcellularLocation>
        <location evidence="1">Cell membrane</location>
        <topology evidence="1">Multi-pass membrane protein</topology>
    </subcellularLocation>
</comment>
<dbReference type="InterPro" id="IPR004117">
    <property type="entry name" value="7tm6_olfct_rcpt"/>
</dbReference>
<keyword evidence="3" id="KW-0716">Sensory transduction</keyword>
<keyword evidence="8" id="KW-0675">Receptor</keyword>
<dbReference type="PANTHER" id="PTHR21137">
    <property type="entry name" value="ODORANT RECEPTOR"/>
    <property type="match status" value="1"/>
</dbReference>
<feature type="transmembrane region" description="Helical" evidence="10">
    <location>
        <begin position="283"/>
        <end position="300"/>
    </location>
</feature>
<dbReference type="GO" id="GO:0004984">
    <property type="term" value="F:olfactory receptor activity"/>
    <property type="evidence" value="ECO:0007669"/>
    <property type="project" value="InterPro"/>
</dbReference>
<keyword evidence="7 10" id="KW-0472">Membrane</keyword>
<name>A0AA38ISF5_9CUCU</name>
<evidence type="ECO:0000313" key="12">
    <source>
        <dbReference type="Proteomes" id="UP001168821"/>
    </source>
</evidence>
<accession>A0AA38ISF5</accession>
<keyword evidence="12" id="KW-1185">Reference proteome</keyword>
<feature type="transmembrane region" description="Helical" evidence="10">
    <location>
        <begin position="176"/>
        <end position="193"/>
    </location>
</feature>
<feature type="transmembrane region" description="Helical" evidence="10">
    <location>
        <begin position="251"/>
        <end position="271"/>
    </location>
</feature>
<evidence type="ECO:0000256" key="7">
    <source>
        <dbReference type="ARBA" id="ARBA00023136"/>
    </source>
</evidence>
<evidence type="ECO:0000256" key="10">
    <source>
        <dbReference type="SAM" id="Phobius"/>
    </source>
</evidence>
<dbReference type="AlphaFoldDB" id="A0AA38ISF5"/>
<feature type="transmembrane region" description="Helical" evidence="10">
    <location>
        <begin position="128"/>
        <end position="147"/>
    </location>
</feature>
<proteinExistence type="predicted"/>
<evidence type="ECO:0000256" key="6">
    <source>
        <dbReference type="ARBA" id="ARBA00022989"/>
    </source>
</evidence>
<sequence>MASFSWKRAIRVNILILKFMGLSPKGNEGYTFNIYAIFTTAVLLLVNSHIIFQTVNVYFVSDLTELSAIIFILFTEWLTSLKMYYFIRNTRILKKLMLDVESEDFQPTNEEQINAVQVTVGMWKTIYFAYYVPALITLVLWTVFPLVDGTFRQYRLPFSVWYPYNIKKSPTYEITYFYQTMSFWAIAIAGFNMDTMIAALMMLSEAQCDILCENLKNLPCSGYNEKFKLCINHHKKILRFSKGCNDFFNELSLGQFFVSVASLAVAMFQLTLVEPTSGECFSILFYLGSITTEIFLYCWFGNELELKVGPWCLHKRIIFQLLFK</sequence>
<dbReference type="GO" id="GO:0005549">
    <property type="term" value="F:odorant binding"/>
    <property type="evidence" value="ECO:0007669"/>
    <property type="project" value="InterPro"/>
</dbReference>
<evidence type="ECO:0000256" key="8">
    <source>
        <dbReference type="ARBA" id="ARBA00023170"/>
    </source>
</evidence>
<evidence type="ECO:0000256" key="3">
    <source>
        <dbReference type="ARBA" id="ARBA00022606"/>
    </source>
</evidence>
<keyword evidence="4 10" id="KW-0812">Transmembrane</keyword>
<protein>
    <recommendedName>
        <fullName evidence="13">Odorant receptor</fullName>
    </recommendedName>
</protein>
<keyword evidence="5" id="KW-0552">Olfaction</keyword>
<evidence type="ECO:0008006" key="13">
    <source>
        <dbReference type="Google" id="ProtNLM"/>
    </source>
</evidence>
<dbReference type="GO" id="GO:0005886">
    <property type="term" value="C:plasma membrane"/>
    <property type="evidence" value="ECO:0007669"/>
    <property type="project" value="UniProtKB-SubCell"/>
</dbReference>
<organism evidence="11 12">
    <name type="scientific">Zophobas morio</name>
    <dbReference type="NCBI Taxonomy" id="2755281"/>
    <lineage>
        <taxon>Eukaryota</taxon>
        <taxon>Metazoa</taxon>
        <taxon>Ecdysozoa</taxon>
        <taxon>Arthropoda</taxon>
        <taxon>Hexapoda</taxon>
        <taxon>Insecta</taxon>
        <taxon>Pterygota</taxon>
        <taxon>Neoptera</taxon>
        <taxon>Endopterygota</taxon>
        <taxon>Coleoptera</taxon>
        <taxon>Polyphaga</taxon>
        <taxon>Cucujiformia</taxon>
        <taxon>Tenebrionidae</taxon>
        <taxon>Zophobas</taxon>
    </lineage>
</organism>
<evidence type="ECO:0000313" key="11">
    <source>
        <dbReference type="EMBL" id="KAJ3663358.1"/>
    </source>
</evidence>
<evidence type="ECO:0000256" key="1">
    <source>
        <dbReference type="ARBA" id="ARBA00004651"/>
    </source>
</evidence>
<reference evidence="11" key="1">
    <citation type="journal article" date="2023" name="G3 (Bethesda)">
        <title>Whole genome assemblies of Zophobas morio and Tenebrio molitor.</title>
        <authorList>
            <person name="Kaur S."/>
            <person name="Stinson S.A."/>
            <person name="diCenzo G.C."/>
        </authorList>
    </citation>
    <scope>NUCLEOTIDE SEQUENCE</scope>
    <source>
        <strain evidence="11">QUZm001</strain>
    </source>
</reference>
<gene>
    <name evidence="11" type="ORF">Zmor_007643</name>
</gene>
<dbReference type="Pfam" id="PF02949">
    <property type="entry name" value="7tm_6"/>
    <property type="match status" value="1"/>
</dbReference>
<comment type="caution">
    <text evidence="11">The sequence shown here is derived from an EMBL/GenBank/DDBJ whole genome shotgun (WGS) entry which is preliminary data.</text>
</comment>
<evidence type="ECO:0000256" key="5">
    <source>
        <dbReference type="ARBA" id="ARBA00022725"/>
    </source>
</evidence>
<keyword evidence="2" id="KW-1003">Cell membrane</keyword>
<dbReference type="PANTHER" id="PTHR21137:SF35">
    <property type="entry name" value="ODORANT RECEPTOR 19A-RELATED"/>
    <property type="match status" value="1"/>
</dbReference>
<feature type="transmembrane region" description="Helical" evidence="10">
    <location>
        <begin position="34"/>
        <end position="60"/>
    </location>
</feature>
<evidence type="ECO:0000256" key="2">
    <source>
        <dbReference type="ARBA" id="ARBA00022475"/>
    </source>
</evidence>
<dbReference type="GO" id="GO:0007165">
    <property type="term" value="P:signal transduction"/>
    <property type="evidence" value="ECO:0007669"/>
    <property type="project" value="UniProtKB-KW"/>
</dbReference>
<dbReference type="EMBL" id="JALNTZ010000002">
    <property type="protein sequence ID" value="KAJ3663358.1"/>
    <property type="molecule type" value="Genomic_DNA"/>
</dbReference>
<dbReference type="Proteomes" id="UP001168821">
    <property type="component" value="Unassembled WGS sequence"/>
</dbReference>
<feature type="transmembrane region" description="Helical" evidence="10">
    <location>
        <begin position="66"/>
        <end position="87"/>
    </location>
</feature>
<evidence type="ECO:0000256" key="9">
    <source>
        <dbReference type="ARBA" id="ARBA00023224"/>
    </source>
</evidence>